<protein>
    <submittedName>
        <fullName evidence="1">Uncharacterized protein</fullName>
    </submittedName>
</protein>
<keyword evidence="2" id="KW-1185">Reference proteome</keyword>
<proteinExistence type="predicted"/>
<dbReference type="EMBL" id="JAIWYP010000010">
    <property type="protein sequence ID" value="KAH3753135.1"/>
    <property type="molecule type" value="Genomic_DNA"/>
</dbReference>
<evidence type="ECO:0000313" key="2">
    <source>
        <dbReference type="Proteomes" id="UP000828390"/>
    </source>
</evidence>
<dbReference type="AlphaFoldDB" id="A0A9D4DR82"/>
<gene>
    <name evidence="1" type="ORF">DPMN_187766</name>
</gene>
<organism evidence="1 2">
    <name type="scientific">Dreissena polymorpha</name>
    <name type="common">Zebra mussel</name>
    <name type="synonym">Mytilus polymorpha</name>
    <dbReference type="NCBI Taxonomy" id="45954"/>
    <lineage>
        <taxon>Eukaryota</taxon>
        <taxon>Metazoa</taxon>
        <taxon>Spiralia</taxon>
        <taxon>Lophotrochozoa</taxon>
        <taxon>Mollusca</taxon>
        <taxon>Bivalvia</taxon>
        <taxon>Autobranchia</taxon>
        <taxon>Heteroconchia</taxon>
        <taxon>Euheterodonta</taxon>
        <taxon>Imparidentia</taxon>
        <taxon>Neoheterodontei</taxon>
        <taxon>Myida</taxon>
        <taxon>Dreissenoidea</taxon>
        <taxon>Dreissenidae</taxon>
        <taxon>Dreissena</taxon>
    </lineage>
</organism>
<accession>A0A9D4DR82</accession>
<sequence length="120" mass="13890">MTCFNTCQNLLVGPFNTKLADENTRSDGTEIAFRFDATIREQELRNPVFRLNNAKVHLELYMTELLWPSSDGNHCPQLHLVEDSRGQSSLQVHMPITWMLKTTFQRQTKAQSRAFSVLYI</sequence>
<evidence type="ECO:0000313" key="1">
    <source>
        <dbReference type="EMBL" id="KAH3753135.1"/>
    </source>
</evidence>
<name>A0A9D4DR82_DREPO</name>
<reference evidence="1" key="1">
    <citation type="journal article" date="2019" name="bioRxiv">
        <title>The Genome of the Zebra Mussel, Dreissena polymorpha: A Resource for Invasive Species Research.</title>
        <authorList>
            <person name="McCartney M.A."/>
            <person name="Auch B."/>
            <person name="Kono T."/>
            <person name="Mallez S."/>
            <person name="Zhang Y."/>
            <person name="Obille A."/>
            <person name="Becker A."/>
            <person name="Abrahante J.E."/>
            <person name="Garbe J."/>
            <person name="Badalamenti J.P."/>
            <person name="Herman A."/>
            <person name="Mangelson H."/>
            <person name="Liachko I."/>
            <person name="Sullivan S."/>
            <person name="Sone E.D."/>
            <person name="Koren S."/>
            <person name="Silverstein K.A.T."/>
            <person name="Beckman K.B."/>
            <person name="Gohl D.M."/>
        </authorList>
    </citation>
    <scope>NUCLEOTIDE SEQUENCE</scope>
    <source>
        <strain evidence="1">Duluth1</strain>
        <tissue evidence="1">Whole animal</tissue>
    </source>
</reference>
<reference evidence="1" key="2">
    <citation type="submission" date="2020-11" db="EMBL/GenBank/DDBJ databases">
        <authorList>
            <person name="McCartney M.A."/>
            <person name="Auch B."/>
            <person name="Kono T."/>
            <person name="Mallez S."/>
            <person name="Becker A."/>
            <person name="Gohl D.M."/>
            <person name="Silverstein K.A.T."/>
            <person name="Koren S."/>
            <person name="Bechman K.B."/>
            <person name="Herman A."/>
            <person name="Abrahante J.E."/>
            <person name="Garbe J."/>
        </authorList>
    </citation>
    <scope>NUCLEOTIDE SEQUENCE</scope>
    <source>
        <strain evidence="1">Duluth1</strain>
        <tissue evidence="1">Whole animal</tissue>
    </source>
</reference>
<dbReference type="Proteomes" id="UP000828390">
    <property type="component" value="Unassembled WGS sequence"/>
</dbReference>
<comment type="caution">
    <text evidence="1">The sequence shown here is derived from an EMBL/GenBank/DDBJ whole genome shotgun (WGS) entry which is preliminary data.</text>
</comment>